<comment type="cofactor">
    <cofactor evidence="1">
        <name>Zn(2+)</name>
        <dbReference type="ChEBI" id="CHEBI:29105"/>
    </cofactor>
</comment>
<dbReference type="RefSeq" id="WP_078745077.1">
    <property type="nucleotide sequence ID" value="NZ_FUXG01000008.1"/>
</dbReference>
<dbReference type="PANTHER" id="PTHR12589:SF7">
    <property type="entry name" value="6-PYRUVOYL TETRAHYDROBIOPTERIN SYNTHASE"/>
    <property type="match status" value="1"/>
</dbReference>
<evidence type="ECO:0000256" key="10">
    <source>
        <dbReference type="ARBA" id="ARBA00048807"/>
    </source>
</evidence>
<protein>
    <recommendedName>
        <fullName evidence="5">6-carboxy-5,6,7,8-tetrahydropterin synthase</fullName>
        <ecNumber evidence="4">4.1.2.50</ecNumber>
    </recommendedName>
    <alternativeName>
        <fullName evidence="9">Queuosine biosynthesis protein QueD</fullName>
    </alternativeName>
</protein>
<dbReference type="STRING" id="64969.SAMN02745127_01468"/>
<comment type="caution">
    <text evidence="11">The sequence shown here is derived from an EMBL/GenBank/DDBJ whole genome shotgun (WGS) entry which is preliminary data.</text>
</comment>
<dbReference type="Pfam" id="PF01242">
    <property type="entry name" value="PTPS"/>
    <property type="match status" value="2"/>
</dbReference>
<keyword evidence="12" id="KW-1185">Reference proteome</keyword>
<dbReference type="Gene3D" id="3.30.479.10">
    <property type="entry name" value="6-pyruvoyl tetrahydropterin synthase/QueD"/>
    <property type="match status" value="2"/>
</dbReference>
<comment type="pathway">
    <text evidence="2">Purine metabolism; 7-cyano-7-deazaguanine biosynthesis.</text>
</comment>
<evidence type="ECO:0000256" key="1">
    <source>
        <dbReference type="ARBA" id="ARBA00001947"/>
    </source>
</evidence>
<evidence type="ECO:0000256" key="2">
    <source>
        <dbReference type="ARBA" id="ARBA00005061"/>
    </source>
</evidence>
<organism evidence="11 12">
    <name type="scientific">Oceanospirillum multiglobuliferum</name>
    <dbReference type="NCBI Taxonomy" id="64969"/>
    <lineage>
        <taxon>Bacteria</taxon>
        <taxon>Pseudomonadati</taxon>
        <taxon>Pseudomonadota</taxon>
        <taxon>Gammaproteobacteria</taxon>
        <taxon>Oceanospirillales</taxon>
        <taxon>Oceanospirillaceae</taxon>
        <taxon>Oceanospirillum</taxon>
    </lineage>
</organism>
<evidence type="ECO:0000313" key="12">
    <source>
        <dbReference type="Proteomes" id="UP000191418"/>
    </source>
</evidence>
<dbReference type="AlphaFoldDB" id="A0A1T4PFP4"/>
<keyword evidence="7" id="KW-0862">Zinc</keyword>
<evidence type="ECO:0000256" key="4">
    <source>
        <dbReference type="ARBA" id="ARBA00012982"/>
    </source>
</evidence>
<dbReference type="EMBL" id="MTSM01000008">
    <property type="protein sequence ID" value="OPX55570.1"/>
    <property type="molecule type" value="Genomic_DNA"/>
</dbReference>
<proteinExistence type="inferred from homology"/>
<dbReference type="SUPFAM" id="SSF55620">
    <property type="entry name" value="Tetrahydrobiopterin biosynthesis enzymes-like"/>
    <property type="match status" value="2"/>
</dbReference>
<comment type="catalytic activity">
    <reaction evidence="10">
        <text>7,8-dihydroneopterin 3'-triphosphate + H2O = 6-carboxy-5,6,7,8-tetrahydropterin + triphosphate + acetaldehyde + 2 H(+)</text>
        <dbReference type="Rhea" id="RHEA:27966"/>
        <dbReference type="ChEBI" id="CHEBI:15343"/>
        <dbReference type="ChEBI" id="CHEBI:15377"/>
        <dbReference type="ChEBI" id="CHEBI:15378"/>
        <dbReference type="ChEBI" id="CHEBI:18036"/>
        <dbReference type="ChEBI" id="CHEBI:58462"/>
        <dbReference type="ChEBI" id="CHEBI:61032"/>
        <dbReference type="EC" id="4.1.2.50"/>
    </reaction>
</comment>
<dbReference type="GO" id="GO:0070497">
    <property type="term" value="F:6-carboxytetrahydropterin synthase activity"/>
    <property type="evidence" value="ECO:0007669"/>
    <property type="project" value="UniProtKB-EC"/>
</dbReference>
<accession>A0A1T4PFP4</accession>
<evidence type="ECO:0000256" key="7">
    <source>
        <dbReference type="ARBA" id="ARBA00022833"/>
    </source>
</evidence>
<name>A0A1T4PFP4_9GAMM</name>
<dbReference type="PANTHER" id="PTHR12589">
    <property type="entry name" value="PYRUVOYL TETRAHYDROBIOPTERIN SYNTHASE"/>
    <property type="match status" value="1"/>
</dbReference>
<gene>
    <name evidence="11" type="ORF">BTE48_08100</name>
</gene>
<keyword evidence="8" id="KW-0456">Lyase</keyword>
<dbReference type="GO" id="GO:0046872">
    <property type="term" value="F:metal ion binding"/>
    <property type="evidence" value="ECO:0007669"/>
    <property type="project" value="UniProtKB-KW"/>
</dbReference>
<dbReference type="OrthoDB" id="5820615at2"/>
<dbReference type="EC" id="4.1.2.50" evidence="4"/>
<dbReference type="InterPro" id="IPR007115">
    <property type="entry name" value="6-PTP_synth/QueD"/>
</dbReference>
<sequence length="279" mass="31589">MTTLFVRQLTVIDCSYLDDQLGLVGESWYVDVELDGELNEQGMLFDFSHVKKTLKKLIDSTVDHALLVPESAPSYQLIQECEDQLSLRFQSQVGTFIHKSPHCAVQRLAVERISAETVAYWLEQSARAVLPPNVQSVRFFLHAEKLPSEQAYYHYSHGLKKHEGNCQRIAHGHRSQIEILTAGQRNTALETQWAKQLKNGYIGTVEDIKAEDDHSLTFAYQANQGHFEITVPKSICTLMPTDTTVELIARFICEQINQPNTRVRAYEGIEKGAIAKSEP</sequence>
<evidence type="ECO:0000256" key="5">
    <source>
        <dbReference type="ARBA" id="ARBA00018141"/>
    </source>
</evidence>
<evidence type="ECO:0000256" key="6">
    <source>
        <dbReference type="ARBA" id="ARBA00022723"/>
    </source>
</evidence>
<dbReference type="Proteomes" id="UP000191418">
    <property type="component" value="Unassembled WGS sequence"/>
</dbReference>
<evidence type="ECO:0000256" key="9">
    <source>
        <dbReference type="ARBA" id="ARBA00031449"/>
    </source>
</evidence>
<dbReference type="UniPathway" id="UPA00391"/>
<keyword evidence="6" id="KW-0479">Metal-binding</keyword>
<dbReference type="InterPro" id="IPR038418">
    <property type="entry name" value="6-PTP_synth/QueD_sf"/>
</dbReference>
<reference evidence="11 12" key="1">
    <citation type="submission" date="2017-01" db="EMBL/GenBank/DDBJ databases">
        <title>Genome Sequencing of a Marine Spirillum, Oceanospirillum multiglobuliferum ATCC 33336, from Japan.</title>
        <authorList>
            <person name="Carney J.G."/>
            <person name="Trachtenberg A.M."/>
            <person name="Rheaume B.A."/>
            <person name="Linnane J.D."/>
            <person name="Pitts N.L."/>
            <person name="Mykles D.L."/>
            <person name="Maclea K.S."/>
        </authorList>
    </citation>
    <scope>NUCLEOTIDE SEQUENCE [LARGE SCALE GENOMIC DNA]</scope>
    <source>
        <strain evidence="11 12">ATCC 33336</strain>
    </source>
</reference>
<evidence type="ECO:0000256" key="3">
    <source>
        <dbReference type="ARBA" id="ARBA00008900"/>
    </source>
</evidence>
<comment type="similarity">
    <text evidence="3">Belongs to the PTPS family. QueD subfamily.</text>
</comment>
<evidence type="ECO:0000256" key="8">
    <source>
        <dbReference type="ARBA" id="ARBA00023239"/>
    </source>
</evidence>
<evidence type="ECO:0000313" key="11">
    <source>
        <dbReference type="EMBL" id="OPX55570.1"/>
    </source>
</evidence>